<comment type="caution">
    <text evidence="9">Lacks conserved residue(s) required for the propagation of feature annotation.</text>
</comment>
<proteinExistence type="inferred from homology"/>
<protein>
    <recommendedName>
        <fullName evidence="9">Protein translocase subunit SecD</fullName>
    </recommendedName>
</protein>
<organism evidence="14 15">
    <name type="scientific">Microbacterium paludicola</name>
    <dbReference type="NCBI Taxonomy" id="300019"/>
    <lineage>
        <taxon>Bacteria</taxon>
        <taxon>Bacillati</taxon>
        <taxon>Actinomycetota</taxon>
        <taxon>Actinomycetes</taxon>
        <taxon>Micrococcales</taxon>
        <taxon>Microbacteriaceae</taxon>
        <taxon>Microbacterium</taxon>
    </lineage>
</organism>
<keyword evidence="7 9" id="KW-0811">Translocation</keyword>
<feature type="domain" description="SecDF P1 head subdomain" evidence="13">
    <location>
        <begin position="207"/>
        <end position="314"/>
    </location>
</feature>
<feature type="transmembrane region" description="Helical" evidence="9">
    <location>
        <begin position="334"/>
        <end position="355"/>
    </location>
</feature>
<feature type="transmembrane region" description="Helical" evidence="9">
    <location>
        <begin position="362"/>
        <end position="383"/>
    </location>
</feature>
<dbReference type="PANTHER" id="PTHR30081:SF1">
    <property type="entry name" value="PROTEIN TRANSLOCASE SUBUNIT SECD"/>
    <property type="match status" value="1"/>
</dbReference>
<comment type="subunit">
    <text evidence="9">Forms a complex with SecF. Part of the essential Sec protein translocation apparatus which comprises SecA, SecYEG and auxiliary proteins SecDF. Other proteins may also be involved.</text>
</comment>
<accession>A0ABU1HWV3</accession>
<evidence type="ECO:0000256" key="9">
    <source>
        <dbReference type="HAMAP-Rule" id="MF_01463"/>
    </source>
</evidence>
<comment type="similarity">
    <text evidence="9">Belongs to the SecD/SecF family. SecD subfamily.</text>
</comment>
<evidence type="ECO:0000256" key="3">
    <source>
        <dbReference type="ARBA" id="ARBA00022475"/>
    </source>
</evidence>
<evidence type="ECO:0000256" key="10">
    <source>
        <dbReference type="SAM" id="MobiDB-lite"/>
    </source>
</evidence>
<dbReference type="NCBIfam" id="TIGR00916">
    <property type="entry name" value="2A0604s01"/>
    <property type="match status" value="1"/>
</dbReference>
<evidence type="ECO:0000259" key="12">
    <source>
        <dbReference type="Pfam" id="PF21760"/>
    </source>
</evidence>
<dbReference type="NCBIfam" id="TIGR01129">
    <property type="entry name" value="secD"/>
    <property type="match status" value="1"/>
</dbReference>
<dbReference type="InterPro" id="IPR055344">
    <property type="entry name" value="SecD_SecF_C_bact"/>
</dbReference>
<feature type="compositionally biased region" description="Polar residues" evidence="10">
    <location>
        <begin position="155"/>
        <end position="165"/>
    </location>
</feature>
<dbReference type="Gene3D" id="3.30.70.3220">
    <property type="match status" value="1"/>
</dbReference>
<dbReference type="SUPFAM" id="SSF82866">
    <property type="entry name" value="Multidrug efflux transporter AcrB transmembrane domain"/>
    <property type="match status" value="1"/>
</dbReference>
<dbReference type="Gene3D" id="3.30.1360.200">
    <property type="match status" value="1"/>
</dbReference>
<feature type="domain" description="Protein translocase subunit SecDF P1" evidence="12">
    <location>
        <begin position="70"/>
        <end position="126"/>
    </location>
</feature>
<keyword evidence="3 9" id="KW-1003">Cell membrane</keyword>
<keyword evidence="6 9" id="KW-1133">Transmembrane helix</keyword>
<feature type="compositionally biased region" description="Basic and acidic residues" evidence="10">
    <location>
        <begin position="540"/>
        <end position="571"/>
    </location>
</feature>
<evidence type="ECO:0000313" key="15">
    <source>
        <dbReference type="Proteomes" id="UP001260188"/>
    </source>
</evidence>
<evidence type="ECO:0000256" key="1">
    <source>
        <dbReference type="ARBA" id="ARBA00004651"/>
    </source>
</evidence>
<evidence type="ECO:0000256" key="4">
    <source>
        <dbReference type="ARBA" id="ARBA00022692"/>
    </source>
</evidence>
<dbReference type="InterPro" id="IPR048631">
    <property type="entry name" value="SecD_1st"/>
</dbReference>
<dbReference type="RefSeq" id="WP_023951245.1">
    <property type="nucleotide sequence ID" value="NZ_JAVIZA010000001.1"/>
</dbReference>
<gene>
    <name evidence="9" type="primary">secD</name>
    <name evidence="14" type="ORF">QE367_000323</name>
</gene>
<evidence type="ECO:0000256" key="5">
    <source>
        <dbReference type="ARBA" id="ARBA00022927"/>
    </source>
</evidence>
<feature type="transmembrane region" description="Helical" evidence="9">
    <location>
        <begin position="389"/>
        <end position="412"/>
    </location>
</feature>
<dbReference type="Pfam" id="PF21760">
    <property type="entry name" value="SecD_1st"/>
    <property type="match status" value="1"/>
</dbReference>
<comment type="subcellular location">
    <subcellularLocation>
        <location evidence="1 9">Cell membrane</location>
        <topology evidence="1 9">Multi-pass membrane protein</topology>
    </subcellularLocation>
</comment>
<evidence type="ECO:0000313" key="14">
    <source>
        <dbReference type="EMBL" id="MDR6166119.1"/>
    </source>
</evidence>
<evidence type="ECO:0000256" key="8">
    <source>
        <dbReference type="ARBA" id="ARBA00023136"/>
    </source>
</evidence>
<feature type="compositionally biased region" description="Low complexity" evidence="10">
    <location>
        <begin position="526"/>
        <end position="535"/>
    </location>
</feature>
<feature type="transmembrane region" description="Helical" evidence="9">
    <location>
        <begin position="441"/>
        <end position="458"/>
    </location>
</feature>
<dbReference type="PANTHER" id="PTHR30081">
    <property type="entry name" value="PROTEIN-EXPORT MEMBRANE PROTEIN SEC"/>
    <property type="match status" value="1"/>
</dbReference>
<keyword evidence="4 9" id="KW-0812">Transmembrane</keyword>
<keyword evidence="2 9" id="KW-0813">Transport</keyword>
<dbReference type="InterPro" id="IPR022813">
    <property type="entry name" value="SecD/SecF_arch_bac"/>
</dbReference>
<dbReference type="HAMAP" id="MF_01463_B">
    <property type="entry name" value="SecD_B"/>
    <property type="match status" value="1"/>
</dbReference>
<comment type="function">
    <text evidence="9">Part of the Sec protein translocase complex. Interacts with the SecYEG preprotein conducting channel. SecDF uses the proton motive force (PMF) to complete protein translocation after the ATP-dependent function of SecA.</text>
</comment>
<feature type="domain" description="Protein export membrane protein SecD/SecF C-terminal" evidence="11">
    <location>
        <begin position="316"/>
        <end position="491"/>
    </location>
</feature>
<dbReference type="Proteomes" id="UP001260188">
    <property type="component" value="Unassembled WGS sequence"/>
</dbReference>
<comment type="caution">
    <text evidence="14">The sequence shown here is derived from an EMBL/GenBank/DDBJ whole genome shotgun (WGS) entry which is preliminary data.</text>
</comment>
<keyword evidence="5 9" id="KW-0653">Protein transport</keyword>
<evidence type="ECO:0000259" key="11">
    <source>
        <dbReference type="Pfam" id="PF02355"/>
    </source>
</evidence>
<dbReference type="Gene3D" id="1.20.1640.10">
    <property type="entry name" value="Multidrug efflux transporter AcrB transmembrane domain"/>
    <property type="match status" value="1"/>
</dbReference>
<evidence type="ECO:0000256" key="7">
    <source>
        <dbReference type="ARBA" id="ARBA00023010"/>
    </source>
</evidence>
<dbReference type="Pfam" id="PF22599">
    <property type="entry name" value="SecDF_P1_head"/>
    <property type="match status" value="1"/>
</dbReference>
<keyword evidence="8 9" id="KW-0472">Membrane</keyword>
<dbReference type="EMBL" id="JAVIZA010000001">
    <property type="protein sequence ID" value="MDR6166119.1"/>
    <property type="molecule type" value="Genomic_DNA"/>
</dbReference>
<name>A0ABU1HWV3_9MICO</name>
<sequence>MATSTPVRRAWRALTGLVVLTALLFGINALGVYVFKASSWAPELALDLQGGTQIVLQAQSDGAVPSSEQMQQAASIIRQRVDASGLVEADIATQAGNQIVVQLPGEVDDETRERIDASAQLQLRAVLYTGTPATSFVGDDGNETPYPTPDPNLPATPSTTPSNGSDPAWITEALQAQFLAYDCTDPANDPADAPADQPLITCDRTGTAKYILGPVELDGSSIDNATNGLEQSTGRWAVNITFDQQGTETFGKISQRLYGQQSPLNQFAFVLDGDVLSAPSMDAVILTGKPSITGSFDQDSSKILADQLKFGALPLSFEVQSTNTISATLGSQQLQIGLIAGLIGLALVAVYSLVVYRALGTVIIASLVVMAVLTYAALTILAWRMGFRLSLAGVAGLIVTIGFTADSFIVYFERIRDELRDGKSITGAVEDGWSRAKRTIFISKSINILAAVVLYILADSTVKGFAFTLGLTTAIDILIFILFTHPVLQLLVRTRFFGSGHKLSGLDPDALGAVYRGRAQFRAPVAAGAKTAAGRRAAKSRGEAERRQTIAERKRAEQAAGEKRDATGDKH</sequence>
<feature type="region of interest" description="Disordered" evidence="10">
    <location>
        <begin position="526"/>
        <end position="571"/>
    </location>
</feature>
<dbReference type="InterPro" id="IPR054384">
    <property type="entry name" value="SecDF_P1_head"/>
</dbReference>
<dbReference type="Pfam" id="PF02355">
    <property type="entry name" value="SecD_SecF_C"/>
    <property type="match status" value="1"/>
</dbReference>
<dbReference type="InterPro" id="IPR048634">
    <property type="entry name" value="SecD_SecF_C"/>
</dbReference>
<dbReference type="InterPro" id="IPR005791">
    <property type="entry name" value="SecD"/>
</dbReference>
<evidence type="ECO:0000256" key="6">
    <source>
        <dbReference type="ARBA" id="ARBA00022989"/>
    </source>
</evidence>
<evidence type="ECO:0000256" key="2">
    <source>
        <dbReference type="ARBA" id="ARBA00022448"/>
    </source>
</evidence>
<evidence type="ECO:0000259" key="13">
    <source>
        <dbReference type="Pfam" id="PF22599"/>
    </source>
</evidence>
<feature type="region of interest" description="Disordered" evidence="10">
    <location>
        <begin position="134"/>
        <end position="167"/>
    </location>
</feature>
<reference evidence="14 15" key="1">
    <citation type="submission" date="2023-08" db="EMBL/GenBank/DDBJ databases">
        <title>Functional and genomic diversity of the sorghum phyllosphere microbiome.</title>
        <authorList>
            <person name="Shade A."/>
        </authorList>
    </citation>
    <scope>NUCLEOTIDE SEQUENCE [LARGE SCALE GENOMIC DNA]</scope>
    <source>
        <strain evidence="14 15">SORGH_AS_0919</strain>
    </source>
</reference>
<keyword evidence="15" id="KW-1185">Reference proteome</keyword>
<feature type="transmembrane region" description="Helical" evidence="9">
    <location>
        <begin position="464"/>
        <end position="483"/>
    </location>
</feature>